<dbReference type="NCBIfam" id="TIGR03519">
    <property type="entry name" value="T9SS_PorP_fam"/>
    <property type="match status" value="1"/>
</dbReference>
<protein>
    <submittedName>
        <fullName evidence="1">PorP/SprF family type IX secretion system membrane protein</fullName>
    </submittedName>
</protein>
<gene>
    <name evidence="1" type="ORF">KK060_14330</name>
</gene>
<proteinExistence type="predicted"/>
<dbReference type="InterPro" id="IPR019861">
    <property type="entry name" value="PorP/SprF_Bacteroidetes"/>
</dbReference>
<dbReference type="RefSeq" id="WP_254154430.1">
    <property type="nucleotide sequence ID" value="NZ_JAHESD010000032.1"/>
</dbReference>
<comment type="caution">
    <text evidence="1">The sequence shown here is derived from an EMBL/GenBank/DDBJ whole genome shotgun (WGS) entry which is preliminary data.</text>
</comment>
<evidence type="ECO:0000313" key="1">
    <source>
        <dbReference type="EMBL" id="MBT1704468.1"/>
    </source>
</evidence>
<reference evidence="1 2" key="1">
    <citation type="submission" date="2021-05" db="EMBL/GenBank/DDBJ databases">
        <title>A Polyphasic approach of four new species of the genus Ohtaekwangia: Ohtaekwangia histidinii sp. nov., Ohtaekwangia cretensis sp. nov., Ohtaekwangia indiensis sp. nov., Ohtaekwangia reichenbachii sp. nov. from diverse environment.</title>
        <authorList>
            <person name="Octaviana S."/>
        </authorList>
    </citation>
    <scope>NUCLEOTIDE SEQUENCE [LARGE SCALE GENOMIC DNA]</scope>
    <source>
        <strain evidence="1 2">PWU20</strain>
    </source>
</reference>
<keyword evidence="2" id="KW-1185">Reference proteome</keyword>
<organism evidence="1 2">
    <name type="scientific">Chryseosolibacter indicus</name>
    <dbReference type="NCBI Taxonomy" id="2782351"/>
    <lineage>
        <taxon>Bacteria</taxon>
        <taxon>Pseudomonadati</taxon>
        <taxon>Bacteroidota</taxon>
        <taxon>Cytophagia</taxon>
        <taxon>Cytophagales</taxon>
        <taxon>Chryseotaleaceae</taxon>
        <taxon>Chryseosolibacter</taxon>
    </lineage>
</organism>
<sequence>MKSFLLAALLFVNVHLFGQYLPNNSQVFQFSSVLNPAFSGIENFNDLKLSYRYQWTGFGSQAPKFVNLAYNTRLKQPLELGYNSLRLSNPAMVRIPRKRRMIQGFSLNVFQSSVGVIKSLGAGASFSVNYPIVRQWRVSAGAGAFIENRKLDIASVDVGDDNDPFYNHLLNSSTSQTDLNLRAGVLFYTPEFYFGFSYLPIVYKPIQASELAMEEAFYKATIQLGYAFNVNPDLSIKPSILGLLQIDNSMSYDFNVKAYIQNKVWAGLSYRSTKNGIGMVGFNLNEKLSASYSYELSLSDFQQFGGGSHELVLGVRFNNVRKYNQYTW</sequence>
<name>A0ABS5VTT2_9BACT</name>
<dbReference type="Pfam" id="PF11751">
    <property type="entry name" value="PorP_SprF"/>
    <property type="match status" value="1"/>
</dbReference>
<evidence type="ECO:0000313" key="2">
    <source>
        <dbReference type="Proteomes" id="UP000772618"/>
    </source>
</evidence>
<dbReference type="EMBL" id="JAHESD010000032">
    <property type="protein sequence ID" value="MBT1704468.1"/>
    <property type="molecule type" value="Genomic_DNA"/>
</dbReference>
<dbReference type="Proteomes" id="UP000772618">
    <property type="component" value="Unassembled WGS sequence"/>
</dbReference>
<accession>A0ABS5VTT2</accession>